<protein>
    <submittedName>
        <fullName evidence="1">Uncharacterized protein</fullName>
    </submittedName>
</protein>
<reference evidence="1" key="1">
    <citation type="journal article" date="2014" name="Front. Microbiol.">
        <title>High frequency of phylogenetically diverse reductive dehalogenase-homologous genes in deep subseafloor sedimentary metagenomes.</title>
        <authorList>
            <person name="Kawai M."/>
            <person name="Futagami T."/>
            <person name="Toyoda A."/>
            <person name="Takaki Y."/>
            <person name="Nishi S."/>
            <person name="Hori S."/>
            <person name="Arai W."/>
            <person name="Tsubouchi T."/>
            <person name="Morono Y."/>
            <person name="Uchiyama I."/>
            <person name="Ito T."/>
            <person name="Fujiyama A."/>
            <person name="Inagaki F."/>
            <person name="Takami H."/>
        </authorList>
    </citation>
    <scope>NUCLEOTIDE SEQUENCE</scope>
    <source>
        <strain evidence="1">Expedition CK06-06</strain>
    </source>
</reference>
<comment type="caution">
    <text evidence="1">The sequence shown here is derived from an EMBL/GenBank/DDBJ whole genome shotgun (WGS) entry which is preliminary data.</text>
</comment>
<dbReference type="EMBL" id="BARU01009638">
    <property type="protein sequence ID" value="GAH39680.1"/>
    <property type="molecule type" value="Genomic_DNA"/>
</dbReference>
<gene>
    <name evidence="1" type="ORF">S03H2_18566</name>
</gene>
<feature type="non-terminal residue" evidence="1">
    <location>
        <position position="250"/>
    </location>
</feature>
<accession>X1G4E0</accession>
<sequence>MSPEQIFIGHEETEEIQLEIVPLGSINERGFYTITYYIKANDASMVQETLTFKIIELKDAFVVGSSDVDPESSSIEIFIRNTEKFDFGNIGVNFSSPFFSMQKSFYLGSKETKNFTVQLSPDDFNDLIAGFYTLTAKVSVEGEEANVEGVIKFVEKNIVTTTKRDFGFLITTKIIKKENTGNTIERSEIVIKKNIISRLFTSFNPEPDFVEREGTSVYYTWNLEIMPGETLEIIVKTNWVFPFLVILFVV</sequence>
<name>X1G4E0_9ZZZZ</name>
<organism evidence="1">
    <name type="scientific">marine sediment metagenome</name>
    <dbReference type="NCBI Taxonomy" id="412755"/>
    <lineage>
        <taxon>unclassified sequences</taxon>
        <taxon>metagenomes</taxon>
        <taxon>ecological metagenomes</taxon>
    </lineage>
</organism>
<proteinExistence type="predicted"/>
<evidence type="ECO:0000313" key="1">
    <source>
        <dbReference type="EMBL" id="GAH39680.1"/>
    </source>
</evidence>
<dbReference type="AlphaFoldDB" id="X1G4E0"/>